<dbReference type="AlphaFoldDB" id="A0AAD7EWM1"/>
<dbReference type="EMBL" id="JARIHO010000011">
    <property type="protein sequence ID" value="KAJ7353250.1"/>
    <property type="molecule type" value="Genomic_DNA"/>
</dbReference>
<sequence>MGWKVRCILAVQIPKTTSHRTAHPLVDRTGRIFAVLAGQPDGDDSYAVSASEAYTYIKACGAATYFPPEMRCHCRGLFAAINVGLNLGKGATVPSWLDNKKHTPLVSQLLGNSHVIRMANFASSAFATWAPKLYRHYVDNNTCLRTRFPHLWRPFPQTVFTGAAFNFSRVCTYKHRDICNLPFGWCAVQLLGRFDATEGGHLILWDVNLVVEFLAGSLILLPPHKARLTC</sequence>
<comment type="caution">
    <text evidence="1">The sequence shown here is derived from an EMBL/GenBank/DDBJ whole genome shotgun (WGS) entry which is preliminary data.</text>
</comment>
<dbReference type="Gene3D" id="3.60.130.30">
    <property type="match status" value="1"/>
</dbReference>
<evidence type="ECO:0000313" key="1">
    <source>
        <dbReference type="EMBL" id="KAJ7353250.1"/>
    </source>
</evidence>
<organism evidence="1 2">
    <name type="scientific">Mycena albidolilacea</name>
    <dbReference type="NCBI Taxonomy" id="1033008"/>
    <lineage>
        <taxon>Eukaryota</taxon>
        <taxon>Fungi</taxon>
        <taxon>Dikarya</taxon>
        <taxon>Basidiomycota</taxon>
        <taxon>Agaricomycotina</taxon>
        <taxon>Agaricomycetes</taxon>
        <taxon>Agaricomycetidae</taxon>
        <taxon>Agaricales</taxon>
        <taxon>Marasmiineae</taxon>
        <taxon>Mycenaceae</taxon>
        <taxon>Mycena</taxon>
    </lineage>
</organism>
<name>A0AAD7EWM1_9AGAR</name>
<keyword evidence="2" id="KW-1185">Reference proteome</keyword>
<accession>A0AAD7EWM1</accession>
<reference evidence="1" key="1">
    <citation type="submission" date="2023-03" db="EMBL/GenBank/DDBJ databases">
        <title>Massive genome expansion in bonnet fungi (Mycena s.s.) driven by repeated elements and novel gene families across ecological guilds.</title>
        <authorList>
            <consortium name="Lawrence Berkeley National Laboratory"/>
            <person name="Harder C.B."/>
            <person name="Miyauchi S."/>
            <person name="Viragh M."/>
            <person name="Kuo A."/>
            <person name="Thoen E."/>
            <person name="Andreopoulos B."/>
            <person name="Lu D."/>
            <person name="Skrede I."/>
            <person name="Drula E."/>
            <person name="Henrissat B."/>
            <person name="Morin E."/>
            <person name="Kohler A."/>
            <person name="Barry K."/>
            <person name="LaButti K."/>
            <person name="Morin E."/>
            <person name="Salamov A."/>
            <person name="Lipzen A."/>
            <person name="Mereny Z."/>
            <person name="Hegedus B."/>
            <person name="Baldrian P."/>
            <person name="Stursova M."/>
            <person name="Weitz H."/>
            <person name="Taylor A."/>
            <person name="Grigoriev I.V."/>
            <person name="Nagy L.G."/>
            <person name="Martin F."/>
            <person name="Kauserud H."/>
        </authorList>
    </citation>
    <scope>NUCLEOTIDE SEQUENCE</scope>
    <source>
        <strain evidence="1">CBHHK002</strain>
    </source>
</reference>
<protein>
    <submittedName>
        <fullName evidence="1">Uncharacterized protein</fullName>
    </submittedName>
</protein>
<evidence type="ECO:0000313" key="2">
    <source>
        <dbReference type="Proteomes" id="UP001218218"/>
    </source>
</evidence>
<proteinExistence type="predicted"/>
<dbReference type="Proteomes" id="UP001218218">
    <property type="component" value="Unassembled WGS sequence"/>
</dbReference>
<gene>
    <name evidence="1" type="ORF">DFH08DRAFT_692418</name>
</gene>